<keyword evidence="1" id="KW-1133">Transmembrane helix</keyword>
<feature type="transmembrane region" description="Helical" evidence="1">
    <location>
        <begin position="13"/>
        <end position="32"/>
    </location>
</feature>
<sequence>DNKKKDIAHIKKLSRPAFNVFIFEILCGFFICKSDRIFNRLKYHI</sequence>
<evidence type="ECO:0000256" key="1">
    <source>
        <dbReference type="SAM" id="Phobius"/>
    </source>
</evidence>
<dbReference type="AlphaFoldDB" id="X0YTP6"/>
<keyword evidence="1" id="KW-0812">Transmembrane</keyword>
<gene>
    <name evidence="2" type="ORF">S01H1_85415</name>
</gene>
<protein>
    <submittedName>
        <fullName evidence="2">Uncharacterized protein</fullName>
    </submittedName>
</protein>
<evidence type="ECO:0000313" key="2">
    <source>
        <dbReference type="EMBL" id="GAG50112.1"/>
    </source>
</evidence>
<name>X0YTP6_9ZZZZ</name>
<feature type="non-terminal residue" evidence="2">
    <location>
        <position position="1"/>
    </location>
</feature>
<proteinExistence type="predicted"/>
<keyword evidence="1" id="KW-0472">Membrane</keyword>
<reference evidence="2" key="1">
    <citation type="journal article" date="2014" name="Front. Microbiol.">
        <title>High frequency of phylogenetically diverse reductive dehalogenase-homologous genes in deep subseafloor sedimentary metagenomes.</title>
        <authorList>
            <person name="Kawai M."/>
            <person name="Futagami T."/>
            <person name="Toyoda A."/>
            <person name="Takaki Y."/>
            <person name="Nishi S."/>
            <person name="Hori S."/>
            <person name="Arai W."/>
            <person name="Tsubouchi T."/>
            <person name="Morono Y."/>
            <person name="Uchiyama I."/>
            <person name="Ito T."/>
            <person name="Fujiyama A."/>
            <person name="Inagaki F."/>
            <person name="Takami H."/>
        </authorList>
    </citation>
    <scope>NUCLEOTIDE SEQUENCE</scope>
    <source>
        <strain evidence="2">Expedition CK06-06</strain>
    </source>
</reference>
<accession>X0YTP6</accession>
<comment type="caution">
    <text evidence="2">The sequence shown here is derived from an EMBL/GenBank/DDBJ whole genome shotgun (WGS) entry which is preliminary data.</text>
</comment>
<organism evidence="2">
    <name type="scientific">marine sediment metagenome</name>
    <dbReference type="NCBI Taxonomy" id="412755"/>
    <lineage>
        <taxon>unclassified sequences</taxon>
        <taxon>metagenomes</taxon>
        <taxon>ecological metagenomes</taxon>
    </lineage>
</organism>
<dbReference type="EMBL" id="BARS01058655">
    <property type="protein sequence ID" value="GAG50112.1"/>
    <property type="molecule type" value="Genomic_DNA"/>
</dbReference>